<name>A0A2I4APV9_AUSLI</name>
<dbReference type="SMART" id="SM00188">
    <property type="entry name" value="IL10"/>
    <property type="match status" value="1"/>
</dbReference>
<dbReference type="InterPro" id="IPR009079">
    <property type="entry name" value="4_helix_cytokine-like_core"/>
</dbReference>
<feature type="chain" id="PRO_5031599086" description="Interleukin family protein" evidence="7">
    <location>
        <begin position="26"/>
        <end position="174"/>
    </location>
</feature>
<comment type="subcellular location">
    <subcellularLocation>
        <location evidence="1 7">Secreted</location>
    </subcellularLocation>
</comment>
<dbReference type="STRING" id="52670.A0A2I4APV9"/>
<feature type="signal peptide" evidence="7">
    <location>
        <begin position="1"/>
        <end position="25"/>
    </location>
</feature>
<dbReference type="Gene3D" id="1.20.1250.10">
    <property type="match status" value="1"/>
</dbReference>
<dbReference type="CTD" id="100004224"/>
<dbReference type="GO" id="GO:0005125">
    <property type="term" value="F:cytokine activity"/>
    <property type="evidence" value="ECO:0007669"/>
    <property type="project" value="UniProtKB-UniRule"/>
</dbReference>
<sequence>MMQLGSFASSLLLLLLGCLCRTTEGRTLHVDGCSAHVHLHELRSHYSDIRQHAQSGDNEIGVKLLDGSLINHVQNGQTCCFLRLVLRFYVERVFHNFESSQPHHQRGSSALANAFVTIRRDMHRCHCHCGEETQRTIDTVHSKFDMLQIRPAAHKAVGELNTVLDWLDGLGQKL</sequence>
<evidence type="ECO:0000313" key="9">
    <source>
        <dbReference type="RefSeq" id="XP_013857522.1"/>
    </source>
</evidence>
<dbReference type="InParanoid" id="A0A2I4APV9"/>
<evidence type="ECO:0000256" key="1">
    <source>
        <dbReference type="ARBA" id="ARBA00004613"/>
    </source>
</evidence>
<evidence type="ECO:0000256" key="2">
    <source>
        <dbReference type="ARBA" id="ARBA00008813"/>
    </source>
</evidence>
<dbReference type="SUPFAM" id="SSF47266">
    <property type="entry name" value="4-helical cytokines"/>
    <property type="match status" value="1"/>
</dbReference>
<evidence type="ECO:0000256" key="3">
    <source>
        <dbReference type="ARBA" id="ARBA00022514"/>
    </source>
</evidence>
<dbReference type="InterPro" id="IPR020443">
    <property type="entry name" value="IL-10/19/20/24/26"/>
</dbReference>
<reference evidence="9" key="1">
    <citation type="submission" date="2025-08" db="UniProtKB">
        <authorList>
            <consortium name="RefSeq"/>
        </authorList>
    </citation>
    <scope>IDENTIFICATION</scope>
    <source>
        <strain evidence="9">Quisiro</strain>
        <tissue evidence="9">Liver</tissue>
    </source>
</reference>
<keyword evidence="5 7" id="KW-0732">Signal</keyword>
<dbReference type="AlphaFoldDB" id="A0A2I4APV9"/>
<dbReference type="PROSITE" id="PS00520">
    <property type="entry name" value="INTERLEUKIN_10"/>
    <property type="match status" value="1"/>
</dbReference>
<dbReference type="GO" id="GO:0005615">
    <property type="term" value="C:extracellular space"/>
    <property type="evidence" value="ECO:0007669"/>
    <property type="project" value="UniProtKB-UniRule"/>
</dbReference>
<accession>A0A2I4APV9</accession>
<evidence type="ECO:0000256" key="6">
    <source>
        <dbReference type="PIRSR" id="PIRSR620443-51"/>
    </source>
</evidence>
<feature type="disulfide bond" evidence="6">
    <location>
        <begin position="33"/>
        <end position="125"/>
    </location>
</feature>
<feature type="disulfide bond" evidence="6">
    <location>
        <begin position="79"/>
        <end position="127"/>
    </location>
</feature>
<dbReference type="Pfam" id="PF00726">
    <property type="entry name" value="IL10"/>
    <property type="match status" value="1"/>
</dbReference>
<dbReference type="PANTHER" id="PTHR48482">
    <property type="entry name" value="INTERLEUKIN-19-RELATED"/>
    <property type="match status" value="1"/>
</dbReference>
<proteinExistence type="inferred from homology"/>
<keyword evidence="4 7" id="KW-0964">Secreted</keyword>
<evidence type="ECO:0000256" key="5">
    <source>
        <dbReference type="ARBA" id="ARBA00022729"/>
    </source>
</evidence>
<dbReference type="Proteomes" id="UP000192220">
    <property type="component" value="Unplaced"/>
</dbReference>
<evidence type="ECO:0000313" key="8">
    <source>
        <dbReference type="Proteomes" id="UP000192220"/>
    </source>
</evidence>
<gene>
    <name evidence="9" type="primary">il19l</name>
</gene>
<comment type="similarity">
    <text evidence="2 7">Belongs to the IL-10 family.</text>
</comment>
<dbReference type="KEGG" id="alim:106513304"/>
<dbReference type="RefSeq" id="XP_013857522.1">
    <property type="nucleotide sequence ID" value="XM_014002068.1"/>
</dbReference>
<protein>
    <recommendedName>
        <fullName evidence="7">Interleukin family protein</fullName>
    </recommendedName>
</protein>
<keyword evidence="8" id="KW-1185">Reference proteome</keyword>
<evidence type="ECO:0000256" key="7">
    <source>
        <dbReference type="RuleBase" id="RU368043"/>
    </source>
</evidence>
<feature type="disulfide bond" evidence="6">
    <location>
        <begin position="80"/>
        <end position="129"/>
    </location>
</feature>
<keyword evidence="6" id="KW-1015">Disulfide bond</keyword>
<dbReference type="InterPro" id="IPR020423">
    <property type="entry name" value="IL-10_CS"/>
</dbReference>
<dbReference type="OrthoDB" id="9938154at2759"/>
<evidence type="ECO:0000256" key="4">
    <source>
        <dbReference type="ARBA" id="ARBA00022525"/>
    </source>
</evidence>
<dbReference type="PANTHER" id="PTHR48482:SF3">
    <property type="entry name" value="INTERLEUKIN-19"/>
    <property type="match status" value="1"/>
</dbReference>
<comment type="function">
    <text evidence="7">Immune regulatory cytokine.</text>
</comment>
<dbReference type="GeneID" id="106513304"/>
<organism evidence="8 9">
    <name type="scientific">Austrofundulus limnaeus</name>
    <name type="common">Annual killifish</name>
    <dbReference type="NCBI Taxonomy" id="52670"/>
    <lineage>
        <taxon>Eukaryota</taxon>
        <taxon>Metazoa</taxon>
        <taxon>Chordata</taxon>
        <taxon>Craniata</taxon>
        <taxon>Vertebrata</taxon>
        <taxon>Euteleostomi</taxon>
        <taxon>Actinopterygii</taxon>
        <taxon>Neopterygii</taxon>
        <taxon>Teleostei</taxon>
        <taxon>Neoteleostei</taxon>
        <taxon>Acanthomorphata</taxon>
        <taxon>Ovalentaria</taxon>
        <taxon>Atherinomorphae</taxon>
        <taxon>Cyprinodontiformes</taxon>
        <taxon>Rivulidae</taxon>
        <taxon>Austrofundulus</taxon>
    </lineage>
</organism>
<keyword evidence="3 7" id="KW-0202">Cytokine</keyword>